<dbReference type="GO" id="GO:0005615">
    <property type="term" value="C:extracellular space"/>
    <property type="evidence" value="ECO:0007669"/>
    <property type="project" value="TreeGrafter"/>
</dbReference>
<accession>A4K2R0</accession>
<dbReference type="InterPro" id="IPR036645">
    <property type="entry name" value="Elafin-like_sf"/>
</dbReference>
<dbReference type="InterPro" id="IPR008197">
    <property type="entry name" value="WAP_dom"/>
</dbReference>
<keyword evidence="8" id="KW-1015">Disulfide bond</keyword>
<keyword evidence="7" id="KW-0044">Antibiotic</keyword>
<dbReference type="GO" id="GO:0004867">
    <property type="term" value="F:serine-type endopeptidase inhibitor activity"/>
    <property type="evidence" value="ECO:0007669"/>
    <property type="project" value="UniProtKB-KW"/>
</dbReference>
<feature type="signal peptide" evidence="9">
    <location>
        <begin position="1"/>
        <end position="25"/>
    </location>
</feature>
<dbReference type="GO" id="GO:0019731">
    <property type="term" value="P:antibacterial humoral response"/>
    <property type="evidence" value="ECO:0007669"/>
    <property type="project" value="TreeGrafter"/>
</dbReference>
<dbReference type="SMART" id="SM00217">
    <property type="entry name" value="WAP"/>
    <property type="match status" value="2"/>
</dbReference>
<dbReference type="KEGG" id="oga:100965294"/>
<dbReference type="AlphaFoldDB" id="A4K2R0"/>
<dbReference type="PROSITE" id="PS51390">
    <property type="entry name" value="WAP"/>
    <property type="match status" value="2"/>
</dbReference>
<dbReference type="PRINTS" id="PR00003">
    <property type="entry name" value="4DISULPHCORE"/>
</dbReference>
<evidence type="ECO:0000256" key="2">
    <source>
        <dbReference type="ARBA" id="ARBA00022525"/>
    </source>
</evidence>
<comment type="subcellular location">
    <subcellularLocation>
        <location evidence="1">Secreted</location>
    </subcellularLocation>
</comment>
<evidence type="ECO:0000256" key="7">
    <source>
        <dbReference type="ARBA" id="ARBA00023022"/>
    </source>
</evidence>
<keyword evidence="5 9" id="KW-0732">Signal</keyword>
<dbReference type="MEROPS" id="I17.001"/>
<dbReference type="PANTHER" id="PTHR19441:SF44">
    <property type="entry name" value="ANTILEUKOPROTEINASE"/>
    <property type="match status" value="1"/>
</dbReference>
<evidence type="ECO:0000256" key="3">
    <source>
        <dbReference type="ARBA" id="ARBA00022529"/>
    </source>
</evidence>
<evidence type="ECO:0000256" key="5">
    <source>
        <dbReference type="ARBA" id="ARBA00022729"/>
    </source>
</evidence>
<dbReference type="CTD" id="6590"/>
<dbReference type="MEROPS" id="I17.950"/>
<evidence type="ECO:0000256" key="8">
    <source>
        <dbReference type="ARBA" id="ARBA00023157"/>
    </source>
</evidence>
<evidence type="ECO:0000313" key="11">
    <source>
        <dbReference type="EMBL" id="ABO52945.1"/>
    </source>
</evidence>
<keyword evidence="3" id="KW-0929">Antimicrobial</keyword>
<dbReference type="InterPro" id="IPR050514">
    <property type="entry name" value="WAP_four-disulfide_core"/>
</dbReference>
<dbReference type="Gene3D" id="4.10.75.10">
    <property type="entry name" value="Elafin-like"/>
    <property type="match status" value="2"/>
</dbReference>
<dbReference type="GO" id="GO:0045087">
    <property type="term" value="P:innate immune response"/>
    <property type="evidence" value="ECO:0007669"/>
    <property type="project" value="TreeGrafter"/>
</dbReference>
<feature type="domain" description="WAP" evidence="10">
    <location>
        <begin position="28"/>
        <end position="76"/>
    </location>
</feature>
<dbReference type="GeneID" id="100965294"/>
<keyword evidence="4" id="KW-0646">Protease inhibitor</keyword>
<dbReference type="EMBL" id="DP000040">
    <property type="protein sequence ID" value="ABO52945.1"/>
    <property type="molecule type" value="Genomic_DNA"/>
</dbReference>
<dbReference type="RefSeq" id="XP_003787864.1">
    <property type="nucleotide sequence ID" value="XM_003787816.3"/>
</dbReference>
<evidence type="ECO:0000256" key="9">
    <source>
        <dbReference type="SAM" id="SignalP"/>
    </source>
</evidence>
<organism evidence="11">
    <name type="scientific">Otolemur garnettii</name>
    <name type="common">Small-eared galago</name>
    <name type="synonym">Garnett's greater bushbaby</name>
    <dbReference type="NCBI Taxonomy" id="30611"/>
    <lineage>
        <taxon>Eukaryota</taxon>
        <taxon>Metazoa</taxon>
        <taxon>Chordata</taxon>
        <taxon>Craniata</taxon>
        <taxon>Vertebrata</taxon>
        <taxon>Euteleostomi</taxon>
        <taxon>Mammalia</taxon>
        <taxon>Eutheria</taxon>
        <taxon>Euarchontoglires</taxon>
        <taxon>Primates</taxon>
        <taxon>Strepsirrhini</taxon>
        <taxon>Lorisiformes</taxon>
        <taxon>Galagidae</taxon>
        <taxon>Otolemur</taxon>
    </lineage>
</organism>
<evidence type="ECO:0000256" key="4">
    <source>
        <dbReference type="ARBA" id="ARBA00022690"/>
    </source>
</evidence>
<evidence type="ECO:0000256" key="1">
    <source>
        <dbReference type="ARBA" id="ARBA00004613"/>
    </source>
</evidence>
<keyword evidence="2" id="KW-0964">Secreted</keyword>
<evidence type="ECO:0000259" key="10">
    <source>
        <dbReference type="PROSITE" id="PS51390"/>
    </source>
</evidence>
<dbReference type="SUPFAM" id="SSF57256">
    <property type="entry name" value="Elafin-like"/>
    <property type="match status" value="2"/>
</dbReference>
<name>A4K2R0_OTOGA</name>
<feature type="domain" description="WAP" evidence="10">
    <location>
        <begin position="82"/>
        <end position="130"/>
    </location>
</feature>
<dbReference type="PANTHER" id="PTHR19441">
    <property type="entry name" value="WHEY ACDIC PROTEIN WAP"/>
    <property type="match status" value="1"/>
</dbReference>
<dbReference type="CDD" id="cd00199">
    <property type="entry name" value="WAP"/>
    <property type="match status" value="1"/>
</dbReference>
<dbReference type="Pfam" id="PF00095">
    <property type="entry name" value="WAP"/>
    <property type="match status" value="2"/>
</dbReference>
<evidence type="ECO:0000256" key="6">
    <source>
        <dbReference type="ARBA" id="ARBA00022900"/>
    </source>
</evidence>
<protein>
    <submittedName>
        <fullName evidence="11">Secretory leukocyte peptidase inhibitor</fullName>
    </submittedName>
</protein>
<sequence length="132" mass="14291">MKSSSLFPLVVLLALGTLAPWAVEGSKNAVKAGACPPRRLAKCPKFEKPECRSDWQCPEKKRCCTDACSVKCLDPIDISSSVKEKPGACPVVHGRCMMINPPNHCERDGQCQDDFKCCMGMCGKACVSPTKV</sequence>
<feature type="chain" id="PRO_5002670568" evidence="9">
    <location>
        <begin position="26"/>
        <end position="132"/>
    </location>
</feature>
<keyword evidence="6" id="KW-0722">Serine protease inhibitor</keyword>
<gene>
    <name evidence="11" type="primary">SLPI</name>
</gene>
<dbReference type="OrthoDB" id="4473401at2759"/>
<proteinExistence type="predicted"/>
<reference evidence="11" key="1">
    <citation type="journal article" date="2007" name="Genome Res.">
        <title>Comparative sequence analyses reveal rapid and divergent evolutionary changes of the WFDC locus in the primate lineage.</title>
        <authorList>
            <consortium name="NISC comparative sequencing program"/>
            <person name="Hurle B."/>
            <person name="Swanson W."/>
            <person name="Green E.D."/>
        </authorList>
    </citation>
    <scope>NUCLEOTIDE SEQUENCE</scope>
</reference>
<dbReference type="FunFam" id="4.10.75.10:FF:000001">
    <property type="entry name" value="Anosmin 1"/>
    <property type="match status" value="2"/>
</dbReference>